<dbReference type="GO" id="GO:0044780">
    <property type="term" value="P:bacterial-type flagellum assembly"/>
    <property type="evidence" value="ECO:0007669"/>
    <property type="project" value="InterPro"/>
</dbReference>
<evidence type="ECO:0000256" key="11">
    <source>
        <dbReference type="ARBA" id="ARBA00023225"/>
    </source>
</evidence>
<evidence type="ECO:0000256" key="6">
    <source>
        <dbReference type="ARBA" id="ARBA00022692"/>
    </source>
</evidence>
<keyword evidence="4 12" id="KW-0813">Transport</keyword>
<keyword evidence="8 12" id="KW-0653">Protein transport</keyword>
<proteinExistence type="inferred from homology"/>
<evidence type="ECO:0000256" key="5">
    <source>
        <dbReference type="ARBA" id="ARBA00022475"/>
    </source>
</evidence>
<keyword evidence="6 12" id="KW-0812">Transmembrane</keyword>
<evidence type="ECO:0000313" key="14">
    <source>
        <dbReference type="Proteomes" id="UP000184038"/>
    </source>
</evidence>
<evidence type="ECO:0000256" key="2">
    <source>
        <dbReference type="ARBA" id="ARBA00010690"/>
    </source>
</evidence>
<keyword evidence="13" id="KW-0282">Flagellum</keyword>
<keyword evidence="11 12" id="KW-1006">Bacterial flagellum protein export</keyword>
<feature type="transmembrane region" description="Helical" evidence="12">
    <location>
        <begin position="62"/>
        <end position="84"/>
    </location>
</feature>
<keyword evidence="5 12" id="KW-1003">Cell membrane</keyword>
<feature type="transmembrane region" description="Helical" evidence="12">
    <location>
        <begin position="104"/>
        <end position="136"/>
    </location>
</feature>
<dbReference type="InterPro" id="IPR006136">
    <property type="entry name" value="FlhB"/>
</dbReference>
<evidence type="ECO:0000256" key="12">
    <source>
        <dbReference type="RuleBase" id="RU364091"/>
    </source>
</evidence>
<evidence type="ECO:0000256" key="7">
    <source>
        <dbReference type="ARBA" id="ARBA00022795"/>
    </source>
</evidence>
<dbReference type="InterPro" id="IPR029025">
    <property type="entry name" value="T3SS_substrate_exporter_C"/>
</dbReference>
<feature type="transmembrane region" description="Helical" evidence="12">
    <location>
        <begin position="172"/>
        <end position="190"/>
    </location>
</feature>
<keyword evidence="10 12" id="KW-0472">Membrane</keyword>
<comment type="function">
    <text evidence="12">Required for formation of the rod structure in the basal body of the flagellar apparatus. Together with FliI and FliH, may constitute the export apparatus of flagellin.</text>
</comment>
<name>A0A1M7EXC5_9FIRM</name>
<accession>A0A1M7EXC5</accession>
<dbReference type="Pfam" id="PF01312">
    <property type="entry name" value="Bac_export_2"/>
    <property type="match status" value="1"/>
</dbReference>
<gene>
    <name evidence="12" type="primary">flhB</name>
    <name evidence="13" type="ORF">SAMN02746066_00257</name>
</gene>
<evidence type="ECO:0000256" key="3">
    <source>
        <dbReference type="ARBA" id="ARBA00021622"/>
    </source>
</evidence>
<comment type="subcellular location">
    <subcellularLocation>
        <location evidence="1">Cell membrane</location>
        <topology evidence="1">Multi-pass membrane protein</topology>
    </subcellularLocation>
</comment>
<dbReference type="STRING" id="1120996.SAMN02746066_00257"/>
<keyword evidence="7 12" id="KW-1005">Bacterial flagellum biogenesis</keyword>
<organism evidence="13 14">
    <name type="scientific">Anaerosporobacter mobilis DSM 15930</name>
    <dbReference type="NCBI Taxonomy" id="1120996"/>
    <lineage>
        <taxon>Bacteria</taxon>
        <taxon>Bacillati</taxon>
        <taxon>Bacillota</taxon>
        <taxon>Clostridia</taxon>
        <taxon>Lachnospirales</taxon>
        <taxon>Lachnospiraceae</taxon>
        <taxon>Anaerosporobacter</taxon>
    </lineage>
</organism>
<dbReference type="Gene3D" id="3.40.1690.10">
    <property type="entry name" value="secretion proteins EscU"/>
    <property type="match status" value="1"/>
</dbReference>
<dbReference type="PANTHER" id="PTHR30531">
    <property type="entry name" value="FLAGELLAR BIOSYNTHETIC PROTEIN FLHB"/>
    <property type="match status" value="1"/>
</dbReference>
<comment type="similarity">
    <text evidence="2 12">Belongs to the type III secretion exporter family.</text>
</comment>
<protein>
    <recommendedName>
        <fullName evidence="3 12">Flagellar biosynthetic protein FlhB</fullName>
    </recommendedName>
</protein>
<dbReference type="Proteomes" id="UP000184038">
    <property type="component" value="Unassembled WGS sequence"/>
</dbReference>
<evidence type="ECO:0000256" key="9">
    <source>
        <dbReference type="ARBA" id="ARBA00022989"/>
    </source>
</evidence>
<dbReference type="AlphaFoldDB" id="A0A1M7EXC5"/>
<dbReference type="NCBIfam" id="TIGR00328">
    <property type="entry name" value="flhB"/>
    <property type="match status" value="1"/>
</dbReference>
<dbReference type="EMBL" id="FRCP01000005">
    <property type="protein sequence ID" value="SHL96350.1"/>
    <property type="molecule type" value="Genomic_DNA"/>
</dbReference>
<dbReference type="RefSeq" id="WP_242952454.1">
    <property type="nucleotide sequence ID" value="NZ_FRCP01000005.1"/>
</dbReference>
<dbReference type="PRINTS" id="PR00950">
    <property type="entry name" value="TYPE3IMSPROT"/>
</dbReference>
<evidence type="ECO:0000256" key="1">
    <source>
        <dbReference type="ARBA" id="ARBA00004651"/>
    </source>
</evidence>
<evidence type="ECO:0000313" key="13">
    <source>
        <dbReference type="EMBL" id="SHL96350.1"/>
    </source>
</evidence>
<dbReference type="GO" id="GO:0009306">
    <property type="term" value="P:protein secretion"/>
    <property type="evidence" value="ECO:0007669"/>
    <property type="project" value="InterPro"/>
</dbReference>
<keyword evidence="14" id="KW-1185">Reference proteome</keyword>
<keyword evidence="9 12" id="KW-1133">Transmembrane helix</keyword>
<evidence type="ECO:0000256" key="8">
    <source>
        <dbReference type="ARBA" id="ARBA00022927"/>
    </source>
</evidence>
<reference evidence="13 14" key="1">
    <citation type="submission" date="2016-11" db="EMBL/GenBank/DDBJ databases">
        <authorList>
            <person name="Jaros S."/>
            <person name="Januszkiewicz K."/>
            <person name="Wedrychowicz H."/>
        </authorList>
    </citation>
    <scope>NUCLEOTIDE SEQUENCE [LARGE SCALE GENOMIC DNA]</scope>
    <source>
        <strain evidence="13 14">DSM 15930</strain>
    </source>
</reference>
<feature type="transmembrane region" description="Helical" evidence="12">
    <location>
        <begin position="210"/>
        <end position="240"/>
    </location>
</feature>
<dbReference type="Gene3D" id="6.10.250.2080">
    <property type="match status" value="1"/>
</dbReference>
<dbReference type="FunFam" id="3.40.1690.10:FF:000001">
    <property type="entry name" value="Flagellar biosynthetic protein FlhB"/>
    <property type="match status" value="1"/>
</dbReference>
<keyword evidence="13" id="KW-0969">Cilium</keyword>
<keyword evidence="13" id="KW-0966">Cell projection</keyword>
<dbReference type="SUPFAM" id="SSF160544">
    <property type="entry name" value="EscU C-terminal domain-like"/>
    <property type="match status" value="1"/>
</dbReference>
<sequence>MSLQKNDFNQNLIYKHKTLLRYNLQLFANDEGGEKTEDATPKKLKEARDEGQVAKSTELNTAVMLFALFLVLKIYIGSIGNQFIDVYEKIYGSITLVVEDDMSMNIIMSLLGYAIKTIILIALPIFLVGVVVGFLVDKVQIKWKVTTKPLKPKLSKLDPIKGFKKMFSKEKLVQLLFSLLKIILIGVLVYDTLKDQWGLILSLYDFSLFQAIGVIGSMVISLGMQISSVFLVIGFADLFYQRMKFKKDMKMSKKEVKDEWKNAEGDPHIKGKIKSKMLEASRRRMMNAIPNADVVITNPTHFAVALQYDRESGSAPVVVAKGADFMAQKIKDIARENKVEIVENKPLARMLYFNVEIDQEIPQELYQMVAEILAYVYRIKNKI</sequence>
<dbReference type="InterPro" id="IPR006135">
    <property type="entry name" value="T3SS_substrate_exporter"/>
</dbReference>
<dbReference type="GO" id="GO:0005886">
    <property type="term" value="C:plasma membrane"/>
    <property type="evidence" value="ECO:0007669"/>
    <property type="project" value="UniProtKB-SubCell"/>
</dbReference>
<evidence type="ECO:0000256" key="4">
    <source>
        <dbReference type="ARBA" id="ARBA00022448"/>
    </source>
</evidence>
<evidence type="ECO:0000256" key="10">
    <source>
        <dbReference type="ARBA" id="ARBA00023136"/>
    </source>
</evidence>
<dbReference type="PANTHER" id="PTHR30531:SF12">
    <property type="entry name" value="FLAGELLAR BIOSYNTHETIC PROTEIN FLHB"/>
    <property type="match status" value="1"/>
</dbReference>